<comment type="subcellular location">
    <subcellularLocation>
        <location evidence="1">Membrane</location>
        <topology evidence="1">Multi-pass membrane protein</topology>
    </subcellularLocation>
</comment>
<feature type="transmembrane region" description="Helical" evidence="6">
    <location>
        <begin position="261"/>
        <end position="286"/>
    </location>
</feature>
<dbReference type="InterPro" id="IPR036259">
    <property type="entry name" value="MFS_trans_sf"/>
</dbReference>
<dbReference type="PANTHER" id="PTHR23501">
    <property type="entry name" value="MAJOR FACILITATOR SUPERFAMILY"/>
    <property type="match status" value="1"/>
</dbReference>
<proteinExistence type="predicted"/>
<dbReference type="GO" id="GO:0022857">
    <property type="term" value="F:transmembrane transporter activity"/>
    <property type="evidence" value="ECO:0007669"/>
    <property type="project" value="InterPro"/>
</dbReference>
<feature type="transmembrane region" description="Helical" evidence="6">
    <location>
        <begin position="402"/>
        <end position="426"/>
    </location>
</feature>
<dbReference type="SUPFAM" id="SSF103473">
    <property type="entry name" value="MFS general substrate transporter"/>
    <property type="match status" value="2"/>
</dbReference>
<keyword evidence="5 6" id="KW-0472">Membrane</keyword>
<evidence type="ECO:0000259" key="7">
    <source>
        <dbReference type="PROSITE" id="PS50850"/>
    </source>
</evidence>
<feature type="transmembrane region" description="Helical" evidence="6">
    <location>
        <begin position="111"/>
        <end position="130"/>
    </location>
</feature>
<dbReference type="InterPro" id="IPR011701">
    <property type="entry name" value="MFS"/>
</dbReference>
<keyword evidence="4 6" id="KW-1133">Transmembrane helix</keyword>
<evidence type="ECO:0000313" key="9">
    <source>
        <dbReference type="Proteomes" id="UP000249363"/>
    </source>
</evidence>
<feature type="transmembrane region" description="Helical" evidence="6">
    <location>
        <begin position="234"/>
        <end position="255"/>
    </location>
</feature>
<dbReference type="RefSeq" id="XP_040738741.1">
    <property type="nucleotide sequence ID" value="XM_040872847.1"/>
</dbReference>
<keyword evidence="2" id="KW-0813">Transport</keyword>
<dbReference type="AlphaFoldDB" id="A0A364LEK6"/>
<feature type="domain" description="Major facilitator superfamily (MFS) profile" evidence="7">
    <location>
        <begin position="1"/>
        <end position="555"/>
    </location>
</feature>
<dbReference type="Pfam" id="PF07690">
    <property type="entry name" value="MFS_1"/>
    <property type="match status" value="1"/>
</dbReference>
<feature type="transmembrane region" description="Helical" evidence="6">
    <location>
        <begin position="531"/>
        <end position="551"/>
    </location>
</feature>
<reference evidence="8 9" key="1">
    <citation type="journal article" date="2017" name="Biotechnol. Biofuels">
        <title>Differential beta-glucosidase expression as a function of carbon source availability in Talaromyces amestolkiae: a genomic and proteomic approach.</title>
        <authorList>
            <person name="de Eugenio L.I."/>
            <person name="Mendez-Liter J.A."/>
            <person name="Nieto-Dominguez M."/>
            <person name="Alonso L."/>
            <person name="Gil-Munoz J."/>
            <person name="Barriuso J."/>
            <person name="Prieto A."/>
            <person name="Martinez M.J."/>
        </authorList>
    </citation>
    <scope>NUCLEOTIDE SEQUENCE [LARGE SCALE GENOMIC DNA]</scope>
    <source>
        <strain evidence="8 9">CIB</strain>
    </source>
</reference>
<organism evidence="8 9">
    <name type="scientific">Talaromyces amestolkiae</name>
    <dbReference type="NCBI Taxonomy" id="1196081"/>
    <lineage>
        <taxon>Eukaryota</taxon>
        <taxon>Fungi</taxon>
        <taxon>Dikarya</taxon>
        <taxon>Ascomycota</taxon>
        <taxon>Pezizomycotina</taxon>
        <taxon>Eurotiomycetes</taxon>
        <taxon>Eurotiomycetidae</taxon>
        <taxon>Eurotiales</taxon>
        <taxon>Trichocomaceae</taxon>
        <taxon>Talaromyces</taxon>
        <taxon>Talaromyces sect. Talaromyces</taxon>
    </lineage>
</organism>
<feature type="transmembrane region" description="Helical" evidence="6">
    <location>
        <begin position="377"/>
        <end position="396"/>
    </location>
</feature>
<dbReference type="Proteomes" id="UP000249363">
    <property type="component" value="Unassembled WGS sequence"/>
</dbReference>
<dbReference type="InterPro" id="IPR010573">
    <property type="entry name" value="MFS_Str1/Tri12-like"/>
</dbReference>
<evidence type="ECO:0000256" key="5">
    <source>
        <dbReference type="ARBA" id="ARBA00023136"/>
    </source>
</evidence>
<feature type="transmembrane region" description="Helical" evidence="6">
    <location>
        <begin position="352"/>
        <end position="370"/>
    </location>
</feature>
<gene>
    <name evidence="8" type="ORF">BHQ10_010239</name>
</gene>
<name>A0A364LEK6_TALAM</name>
<feature type="transmembrane region" description="Helical" evidence="6">
    <location>
        <begin position="311"/>
        <end position="332"/>
    </location>
</feature>
<accession>A0A364LEK6</accession>
<dbReference type="GeneID" id="63799453"/>
<dbReference type="Pfam" id="PF06609">
    <property type="entry name" value="TRI12"/>
    <property type="match status" value="1"/>
</dbReference>
<dbReference type="InterPro" id="IPR020846">
    <property type="entry name" value="MFS_dom"/>
</dbReference>
<evidence type="ECO:0000313" key="8">
    <source>
        <dbReference type="EMBL" id="RAO74227.1"/>
    </source>
</evidence>
<sequence length="578" mass="61266">MAEKDSLAVDFDKTGPETSCVEQADEEPEFHVRTWIALIAMPAGFAKDLSDSKRETWIPNALSLVQAVLALVIASASDAFQFSKTIMVGCSTVSFIGAATAPGSTSIYRVIVAQVLIGFGFATVPLAYTVPSEILPKKWRPMAQTCMNVAAAIGVTTGPLIIGALTKQNAHTGWQYFFASGTLNVPSAIHLYQMATVDTDGPMGSHFSLPNYWLPSAKKKHQPRSSFASPEVEGILDLPGAALLTTGLTLFLVGLNLGGGLYAWTAAPVLATLVLGLIVLVLFGLYEWKGTQTGILNHDLFRGGKQRGRTFNLCVALIFIEGILLFAYILFYPIMTSFLFETDPFLQTARDVPILVACAFSTVPYGYASTKLRTIRLPLFVGFLIFTCGMIGLATIEPSDNVSAIIFAGLAGIGFGAPLILIIAGVQLSTPHELIATATAATTSARAVSATVFTAIYSAALNSCLANYIPSYIAKAAIDTGLPSTSVGPFIEALSNNANSTVLESIPGLTTSIIDAGSAALKQAHADGMRVVFIIAAPFGTLALVICFFLGDLTKTMNYHIDAPVKELDFKNHHGTAS</sequence>
<dbReference type="PANTHER" id="PTHR23501:SF195">
    <property type="entry name" value="PEP5"/>
    <property type="match status" value="1"/>
</dbReference>
<evidence type="ECO:0000256" key="4">
    <source>
        <dbReference type="ARBA" id="ARBA00022989"/>
    </source>
</evidence>
<dbReference type="Gene3D" id="1.20.1250.20">
    <property type="entry name" value="MFS general substrate transporter like domains"/>
    <property type="match status" value="2"/>
</dbReference>
<evidence type="ECO:0000256" key="1">
    <source>
        <dbReference type="ARBA" id="ARBA00004141"/>
    </source>
</evidence>
<evidence type="ECO:0000256" key="6">
    <source>
        <dbReference type="SAM" id="Phobius"/>
    </source>
</evidence>
<dbReference type="OrthoDB" id="2587356at2759"/>
<dbReference type="GO" id="GO:0005886">
    <property type="term" value="C:plasma membrane"/>
    <property type="evidence" value="ECO:0007669"/>
    <property type="project" value="TreeGrafter"/>
</dbReference>
<evidence type="ECO:0000256" key="3">
    <source>
        <dbReference type="ARBA" id="ARBA00022692"/>
    </source>
</evidence>
<protein>
    <recommendedName>
        <fullName evidence="7">Major facilitator superfamily (MFS) profile domain-containing protein</fullName>
    </recommendedName>
</protein>
<keyword evidence="3 6" id="KW-0812">Transmembrane</keyword>
<keyword evidence="9" id="KW-1185">Reference proteome</keyword>
<evidence type="ECO:0000256" key="2">
    <source>
        <dbReference type="ARBA" id="ARBA00022448"/>
    </source>
</evidence>
<dbReference type="PROSITE" id="PS50850">
    <property type="entry name" value="MFS"/>
    <property type="match status" value="1"/>
</dbReference>
<dbReference type="EMBL" id="MIKG01000031">
    <property type="protein sequence ID" value="RAO74227.1"/>
    <property type="molecule type" value="Genomic_DNA"/>
</dbReference>
<comment type="caution">
    <text evidence="8">The sequence shown here is derived from an EMBL/GenBank/DDBJ whole genome shotgun (WGS) entry which is preliminary data.</text>
</comment>